<keyword evidence="2" id="KW-1185">Reference proteome</keyword>
<accession>A0ACC3DL22</accession>
<protein>
    <submittedName>
        <fullName evidence="1">Uncharacterized protein</fullName>
    </submittedName>
</protein>
<proteinExistence type="predicted"/>
<reference evidence="1" key="1">
    <citation type="submission" date="2024-09" db="EMBL/GenBank/DDBJ databases">
        <title>Black Yeasts Isolated from many extreme environments.</title>
        <authorList>
            <person name="Coleine C."/>
            <person name="Stajich J.E."/>
            <person name="Selbmann L."/>
        </authorList>
    </citation>
    <scope>NUCLEOTIDE SEQUENCE</scope>
    <source>
        <strain evidence="1">CCFEE 5737</strain>
    </source>
</reference>
<dbReference type="EMBL" id="JAWDJW010002881">
    <property type="protein sequence ID" value="KAK3077407.1"/>
    <property type="molecule type" value="Genomic_DNA"/>
</dbReference>
<sequence length="229" mass="23696">MDGYDQGGQGQVPQKKKRAYAQQAYEFGQNAGAPPGSAAGQPPPPMMPGYGAPGAAAPSYGGAAAAAAPGYSASPAPAQYGASPAQGYGAPQAPGYGAPPPGPQDQLAGQFGQMNIGQQQVPPQPQQSMQAQAHINQLFPSDLISQPFNVQELDLPPPPINLPPNTSVTPSPYANCPPKYVRSTLNTVPTTHSLLKKSKLPFALVIQPYTSLHDAEDPVPVVPDQVISR</sequence>
<feature type="non-terminal residue" evidence="1">
    <location>
        <position position="229"/>
    </location>
</feature>
<gene>
    <name evidence="1" type="ORF">LTS18_010339</name>
</gene>
<name>A0ACC3DL22_9PEZI</name>
<evidence type="ECO:0000313" key="1">
    <source>
        <dbReference type="EMBL" id="KAK3077407.1"/>
    </source>
</evidence>
<comment type="caution">
    <text evidence="1">The sequence shown here is derived from an EMBL/GenBank/DDBJ whole genome shotgun (WGS) entry which is preliminary data.</text>
</comment>
<evidence type="ECO:0000313" key="2">
    <source>
        <dbReference type="Proteomes" id="UP001186974"/>
    </source>
</evidence>
<dbReference type="Proteomes" id="UP001186974">
    <property type="component" value="Unassembled WGS sequence"/>
</dbReference>
<organism evidence="1 2">
    <name type="scientific">Coniosporium uncinatum</name>
    <dbReference type="NCBI Taxonomy" id="93489"/>
    <lineage>
        <taxon>Eukaryota</taxon>
        <taxon>Fungi</taxon>
        <taxon>Dikarya</taxon>
        <taxon>Ascomycota</taxon>
        <taxon>Pezizomycotina</taxon>
        <taxon>Dothideomycetes</taxon>
        <taxon>Dothideomycetes incertae sedis</taxon>
        <taxon>Coniosporium</taxon>
    </lineage>
</organism>